<keyword evidence="2" id="KW-1133">Transmembrane helix</keyword>
<feature type="transmembrane region" description="Helical" evidence="2">
    <location>
        <begin position="222"/>
        <end position="240"/>
    </location>
</feature>
<dbReference type="HOGENOM" id="CLU_404334_0_0_11"/>
<name>K0KE45_SACES</name>
<feature type="transmembrane region" description="Helical" evidence="2">
    <location>
        <begin position="600"/>
        <end position="619"/>
    </location>
</feature>
<evidence type="ECO:0000313" key="3">
    <source>
        <dbReference type="EMBL" id="CCH35044.1"/>
    </source>
</evidence>
<feature type="compositionally biased region" description="Polar residues" evidence="1">
    <location>
        <begin position="88"/>
        <end position="102"/>
    </location>
</feature>
<gene>
    <name evidence="3" type="ordered locus">BN6_78260</name>
</gene>
<evidence type="ECO:0000256" key="1">
    <source>
        <dbReference type="SAM" id="MobiDB-lite"/>
    </source>
</evidence>
<keyword evidence="2" id="KW-0472">Membrane</keyword>
<dbReference type="EMBL" id="HE804045">
    <property type="protein sequence ID" value="CCH35044.1"/>
    <property type="molecule type" value="Genomic_DNA"/>
</dbReference>
<reference evidence="3 4" key="1">
    <citation type="journal article" date="2012" name="BMC Genomics">
        <title>Complete genome sequence of Saccharothrix espanaensis DSM 44229T and comparison to the other completely sequenced Pseudonocardiaceae.</title>
        <authorList>
            <person name="Strobel T."/>
            <person name="Al-Dilaimi A."/>
            <person name="Blom J."/>
            <person name="Gessner A."/>
            <person name="Kalinowski J."/>
            <person name="Luzhetska M."/>
            <person name="Puhler A."/>
            <person name="Szczepanowski R."/>
            <person name="Bechthold A."/>
            <person name="Ruckert C."/>
        </authorList>
    </citation>
    <scope>NUCLEOTIDE SEQUENCE [LARGE SCALE GENOMIC DNA]</scope>
    <source>
        <strain evidence="4">ATCC 51144 / DSM 44229 / JCM 9112 / NBRC 15066 / NRRL 15764</strain>
    </source>
</reference>
<dbReference type="eggNOG" id="ENOG503357X">
    <property type="taxonomic scope" value="Bacteria"/>
</dbReference>
<dbReference type="STRING" id="1179773.BN6_78260"/>
<keyword evidence="2" id="KW-0812">Transmembrane</keyword>
<dbReference type="KEGG" id="sesp:BN6_78260"/>
<evidence type="ECO:0000256" key="2">
    <source>
        <dbReference type="SAM" id="Phobius"/>
    </source>
</evidence>
<accession>K0KE45</accession>
<proteinExistence type="predicted"/>
<feature type="transmembrane region" description="Helical" evidence="2">
    <location>
        <begin position="491"/>
        <end position="510"/>
    </location>
</feature>
<feature type="compositionally biased region" description="Low complexity" evidence="1">
    <location>
        <begin position="10"/>
        <end position="26"/>
    </location>
</feature>
<feature type="transmembrane region" description="Helical" evidence="2">
    <location>
        <begin position="657"/>
        <end position="675"/>
    </location>
</feature>
<dbReference type="Proteomes" id="UP000006281">
    <property type="component" value="Chromosome"/>
</dbReference>
<feature type="transmembrane region" description="Helical" evidence="2">
    <location>
        <begin position="196"/>
        <end position="215"/>
    </location>
</feature>
<feature type="region of interest" description="Disordered" evidence="1">
    <location>
        <begin position="1"/>
        <end position="132"/>
    </location>
</feature>
<organism evidence="3 4">
    <name type="scientific">Saccharothrix espanaensis (strain ATCC 51144 / DSM 44229 / JCM 9112 / NBRC 15066 / NRRL 15764)</name>
    <dbReference type="NCBI Taxonomy" id="1179773"/>
    <lineage>
        <taxon>Bacteria</taxon>
        <taxon>Bacillati</taxon>
        <taxon>Actinomycetota</taxon>
        <taxon>Actinomycetes</taxon>
        <taxon>Pseudonocardiales</taxon>
        <taxon>Pseudonocardiaceae</taxon>
        <taxon>Saccharothrix</taxon>
    </lineage>
</organism>
<feature type="transmembrane region" description="Helical" evidence="2">
    <location>
        <begin position="269"/>
        <end position="290"/>
    </location>
</feature>
<feature type="transmembrane region" description="Helical" evidence="2">
    <location>
        <begin position="165"/>
        <end position="184"/>
    </location>
</feature>
<feature type="compositionally biased region" description="Pro residues" evidence="1">
    <location>
        <begin position="27"/>
        <end position="36"/>
    </location>
</feature>
<feature type="transmembrane region" description="Helical" evidence="2">
    <location>
        <begin position="466"/>
        <end position="484"/>
    </location>
</feature>
<sequence length="680" mass="67547">MCAVSQAASTTTPRAPPGVATARATPATPPANPAPVPATSRSTPPTSPAPVPVAVRSASPALSTSPAPAPATSRNATPTRSTPASTAVRTASTPARTASRPNPAQPVGRVPTSPMGPKVGESSTKVDYPLRAGGHPRWPVRALLASPPMTRTADLTSPAHTRLRLAVGLAAAGGLCGAVGPAISVVDGSAPPAYTAWPLLAVLALLPAAVSGYFLRRGREITAAAVLVPAGVFAVGRFLIDLQVVRDPLVAARPELFRPDSLVPPTPTAGAWLLLAGHALALAAGVVAAGRADQDGDRSQRFGLPTTAGVVAAVGLFSAPYSSTDAFIPAAGPLDAPPLPLLGGLLVLLAVPVLAVLAASTGDPEARRGGLLGIAAVLVALAVPGLATAIAVDKVDVAPGPFLVLAAAAALAWSTTDKKEHDLELPGRRRLHLIAASLGVATGVAAALGALVDHLHVPGVAAPTDYAARLLWPAAIAVTLLALLPKARPAFIVATATVPLAAGPALDAALNATRVPSVEPAAGVWFTALAVLLAAAAAVAAALAGAVERDEEGVERATPPLPLLAAGLVAGLLALGAFALPVLKAPDFVPITAFGLRVGSWGLLIALVTVLGAVWLALVSRPGRGAALLLGAACVTATRALEYPLSESRVAGTAPGPGLWLALATTAALLIAAVARTSRS</sequence>
<dbReference type="PATRIC" id="fig|1179773.3.peg.7900"/>
<feature type="transmembrane region" description="Helical" evidence="2">
    <location>
        <begin position="397"/>
        <end position="413"/>
    </location>
</feature>
<protein>
    <submittedName>
        <fullName evidence="3">Putative secreted protein</fullName>
    </submittedName>
</protein>
<feature type="transmembrane region" description="Helical" evidence="2">
    <location>
        <begin position="559"/>
        <end position="580"/>
    </location>
</feature>
<feature type="transmembrane region" description="Helical" evidence="2">
    <location>
        <begin position="522"/>
        <end position="547"/>
    </location>
</feature>
<feature type="transmembrane region" description="Helical" evidence="2">
    <location>
        <begin position="626"/>
        <end position="645"/>
    </location>
</feature>
<feature type="transmembrane region" description="Helical" evidence="2">
    <location>
        <begin position="371"/>
        <end position="391"/>
    </location>
</feature>
<dbReference type="AlphaFoldDB" id="K0KE45"/>
<feature type="compositionally biased region" description="Low complexity" evidence="1">
    <location>
        <begin position="52"/>
        <end position="87"/>
    </location>
</feature>
<feature type="transmembrane region" description="Helical" evidence="2">
    <location>
        <begin position="302"/>
        <end position="321"/>
    </location>
</feature>
<feature type="transmembrane region" description="Helical" evidence="2">
    <location>
        <begin position="433"/>
        <end position="451"/>
    </location>
</feature>
<keyword evidence="4" id="KW-1185">Reference proteome</keyword>
<evidence type="ECO:0000313" key="4">
    <source>
        <dbReference type="Proteomes" id="UP000006281"/>
    </source>
</evidence>
<feature type="transmembrane region" description="Helical" evidence="2">
    <location>
        <begin position="341"/>
        <end position="359"/>
    </location>
</feature>